<dbReference type="InterPro" id="IPR011104">
    <property type="entry name" value="Hpr_kin/Pase_C"/>
</dbReference>
<protein>
    <submittedName>
        <fullName evidence="2">Serine kinase of HPr protein (Carbohydrate metabolism regulator)</fullName>
    </submittedName>
</protein>
<sequence>MALRLMARGWRLVSDDQVHLWRCGESLYATAPRQILGQIEARGLGIVSAAPLHVARVASVVDCVQQATERMPEADRIDLCGLSVPRLTLDIRPQSAVETLIRSIVGLEP</sequence>
<name>A0A7W9CG97_9CAUL</name>
<dbReference type="Gene3D" id="3.40.50.300">
    <property type="entry name" value="P-loop containing nucleotide triphosphate hydrolases"/>
    <property type="match status" value="1"/>
</dbReference>
<evidence type="ECO:0000313" key="2">
    <source>
        <dbReference type="EMBL" id="MBB5744647.1"/>
    </source>
</evidence>
<evidence type="ECO:0000313" key="3">
    <source>
        <dbReference type="Proteomes" id="UP000545037"/>
    </source>
</evidence>
<keyword evidence="3" id="KW-1185">Reference proteome</keyword>
<dbReference type="AlphaFoldDB" id="A0A7W9CG97"/>
<dbReference type="EMBL" id="JACHOR010000001">
    <property type="protein sequence ID" value="MBB5744647.1"/>
    <property type="molecule type" value="Genomic_DNA"/>
</dbReference>
<dbReference type="Proteomes" id="UP000545037">
    <property type="component" value="Unassembled WGS sequence"/>
</dbReference>
<dbReference type="SUPFAM" id="SSF53795">
    <property type="entry name" value="PEP carboxykinase-like"/>
    <property type="match status" value="1"/>
</dbReference>
<dbReference type="InterPro" id="IPR027417">
    <property type="entry name" value="P-loop_NTPase"/>
</dbReference>
<keyword evidence="2" id="KW-0808">Transferase</keyword>
<keyword evidence="2" id="KW-0418">Kinase</keyword>
<evidence type="ECO:0000259" key="1">
    <source>
        <dbReference type="Pfam" id="PF07475"/>
    </source>
</evidence>
<reference evidence="2 3" key="1">
    <citation type="submission" date="2020-08" db="EMBL/GenBank/DDBJ databases">
        <title>Genomic Encyclopedia of Type Strains, Phase IV (KMG-IV): sequencing the most valuable type-strain genomes for metagenomic binning, comparative biology and taxonomic classification.</title>
        <authorList>
            <person name="Goeker M."/>
        </authorList>
    </citation>
    <scope>NUCLEOTIDE SEQUENCE [LARGE SCALE GENOMIC DNA]</scope>
    <source>
        <strain evidence="2 3">DSM 4737</strain>
    </source>
</reference>
<accession>A0A7W9CG97</accession>
<dbReference type="GO" id="GO:0000155">
    <property type="term" value="F:phosphorelay sensor kinase activity"/>
    <property type="evidence" value="ECO:0007669"/>
    <property type="project" value="InterPro"/>
</dbReference>
<gene>
    <name evidence="2" type="ORF">GGR13_000219</name>
</gene>
<organism evidence="2 3">
    <name type="scientific">Brevundimonas variabilis</name>
    <dbReference type="NCBI Taxonomy" id="74312"/>
    <lineage>
        <taxon>Bacteria</taxon>
        <taxon>Pseudomonadati</taxon>
        <taxon>Pseudomonadota</taxon>
        <taxon>Alphaproteobacteria</taxon>
        <taxon>Caulobacterales</taxon>
        <taxon>Caulobacteraceae</taxon>
        <taxon>Brevundimonas</taxon>
    </lineage>
</organism>
<proteinExistence type="predicted"/>
<feature type="domain" description="HPr kinase/phosphorylase C-terminal" evidence="1">
    <location>
        <begin position="1"/>
        <end position="104"/>
    </location>
</feature>
<dbReference type="Pfam" id="PF07475">
    <property type="entry name" value="Hpr_kinase_C"/>
    <property type="match status" value="1"/>
</dbReference>
<dbReference type="GO" id="GO:0005524">
    <property type="term" value="F:ATP binding"/>
    <property type="evidence" value="ECO:0007669"/>
    <property type="project" value="InterPro"/>
</dbReference>
<comment type="caution">
    <text evidence="2">The sequence shown here is derived from an EMBL/GenBank/DDBJ whole genome shotgun (WGS) entry which is preliminary data.</text>
</comment>
<dbReference type="GO" id="GO:0006109">
    <property type="term" value="P:regulation of carbohydrate metabolic process"/>
    <property type="evidence" value="ECO:0007669"/>
    <property type="project" value="InterPro"/>
</dbReference>